<comment type="caution">
    <text evidence="1">The sequence shown here is derived from an EMBL/GenBank/DDBJ whole genome shotgun (WGS) entry which is preliminary data.</text>
</comment>
<reference evidence="1" key="1">
    <citation type="journal article" date="2015" name="Nature">
        <title>Complex archaea that bridge the gap between prokaryotes and eukaryotes.</title>
        <authorList>
            <person name="Spang A."/>
            <person name="Saw J.H."/>
            <person name="Jorgensen S.L."/>
            <person name="Zaremba-Niedzwiedzka K."/>
            <person name="Martijn J."/>
            <person name="Lind A.E."/>
            <person name="van Eijk R."/>
            <person name="Schleper C."/>
            <person name="Guy L."/>
            <person name="Ettema T.J."/>
        </authorList>
    </citation>
    <scope>NUCLEOTIDE SEQUENCE</scope>
</reference>
<gene>
    <name evidence="1" type="ORF">LCGC14_1017200</name>
</gene>
<organism evidence="1">
    <name type="scientific">marine sediment metagenome</name>
    <dbReference type="NCBI Taxonomy" id="412755"/>
    <lineage>
        <taxon>unclassified sequences</taxon>
        <taxon>metagenomes</taxon>
        <taxon>ecological metagenomes</taxon>
    </lineage>
</organism>
<dbReference type="EMBL" id="LAZR01004039">
    <property type="protein sequence ID" value="KKN12363.1"/>
    <property type="molecule type" value="Genomic_DNA"/>
</dbReference>
<sequence>MDKIEIYKIVSKLQFKIKTKNLIESDVIEFFTLFETDALLVYEWTDDKWSETTPMLKPQDLKIMFFMPFMEYIFSESHRLREIFFKECYRRINNKSDSFALITILEIFLYNAGIENLNRFFKGYEEEVFLLFYQLTKNIDPYKMFNSSFWPYGFAEKIGTVLSKAVKKKVIETVNNEQFDEILFLSREQFLYSLSLIDFIRITSDPNLDFINFIITKTTELVNKYNLYERGIDLPCSDRNTQFITKKLIEILNELDDEKTDALIGLCLHLYIHLRDFMRLPPEVKRHFFVIAHKNCLTYHGGERQNLDWQLGIIKNFESDCISQYITDVVKKGVIKEIRALFLEDWFSLLSTEDFIFLWDKSEINLYEVLLNINKDIDRRMYESGIHFGRDQMELLKGRINEKISRTITNKEEENIRILFLLKFFDYLDEDEVILFKKKLNFVVLIKKLDKHCWESYEENKVIEFFRKHNLY</sequence>
<evidence type="ECO:0000313" key="1">
    <source>
        <dbReference type="EMBL" id="KKN12363.1"/>
    </source>
</evidence>
<proteinExistence type="predicted"/>
<dbReference type="AlphaFoldDB" id="A0A0F9R4K8"/>
<name>A0A0F9R4K8_9ZZZZ</name>
<protein>
    <submittedName>
        <fullName evidence="1">Uncharacterized protein</fullName>
    </submittedName>
</protein>
<accession>A0A0F9R4K8</accession>